<dbReference type="EMBL" id="JAGEMK010000001">
    <property type="protein sequence ID" value="MBO1750902.1"/>
    <property type="molecule type" value="Genomic_DNA"/>
</dbReference>
<evidence type="ECO:0000256" key="1">
    <source>
        <dbReference type="SAM" id="MobiDB-lite"/>
    </source>
</evidence>
<proteinExistence type="predicted"/>
<organism evidence="2 3">
    <name type="scientific">Actinotalea soli</name>
    <dbReference type="NCBI Taxonomy" id="2819234"/>
    <lineage>
        <taxon>Bacteria</taxon>
        <taxon>Bacillati</taxon>
        <taxon>Actinomycetota</taxon>
        <taxon>Actinomycetes</taxon>
        <taxon>Micrococcales</taxon>
        <taxon>Cellulomonadaceae</taxon>
        <taxon>Actinotalea</taxon>
    </lineage>
</organism>
<keyword evidence="3" id="KW-1185">Reference proteome</keyword>
<dbReference type="Pfam" id="PF20060">
    <property type="entry name" value="DUF6459"/>
    <property type="match status" value="1"/>
</dbReference>
<accession>A0A939LT78</accession>
<protein>
    <submittedName>
        <fullName evidence="2">Energy transducer TonB</fullName>
    </submittedName>
</protein>
<gene>
    <name evidence="2" type="ORF">J4G33_03710</name>
</gene>
<feature type="compositionally biased region" description="Low complexity" evidence="1">
    <location>
        <begin position="1"/>
        <end position="16"/>
    </location>
</feature>
<dbReference type="InterPro" id="IPR045596">
    <property type="entry name" value="DUF6459"/>
</dbReference>
<evidence type="ECO:0000313" key="3">
    <source>
        <dbReference type="Proteomes" id="UP000664209"/>
    </source>
</evidence>
<comment type="caution">
    <text evidence="2">The sequence shown here is derived from an EMBL/GenBank/DDBJ whole genome shotgun (WGS) entry which is preliminary data.</text>
</comment>
<evidence type="ECO:0000313" key="2">
    <source>
        <dbReference type="EMBL" id="MBO1750902.1"/>
    </source>
</evidence>
<reference evidence="2" key="1">
    <citation type="submission" date="2021-03" db="EMBL/GenBank/DDBJ databases">
        <title>Actinotalea soli sp. nov., isolated from soil.</title>
        <authorList>
            <person name="Ping W."/>
            <person name="Zhang J."/>
        </authorList>
    </citation>
    <scope>NUCLEOTIDE SEQUENCE</scope>
    <source>
        <strain evidence="2">BY-33</strain>
    </source>
</reference>
<name>A0A939LT78_9CELL</name>
<dbReference type="Proteomes" id="UP000664209">
    <property type="component" value="Unassembled WGS sequence"/>
</dbReference>
<dbReference type="AlphaFoldDB" id="A0A939LT78"/>
<feature type="region of interest" description="Disordered" evidence="1">
    <location>
        <begin position="1"/>
        <end position="53"/>
    </location>
</feature>
<dbReference type="RefSeq" id="WP_208054512.1">
    <property type="nucleotide sequence ID" value="NZ_JAGEMK010000001.1"/>
</dbReference>
<sequence>MSTATLRRPAPRTAAPGLDKTRRSGPPRRAPRLLLPPRREPTASALPAPQLSLPGLRPVHSAVTEQAWAHALRRPGPAGPSLPDPATVCGPVVLAAVEALVGGRPLTQLVRWVTPQVYEALGARLRDCGPRPGAVRRATVLRSHLCRVSPTVAEASVVIHDGVRVRAGALRLEVHRGHWRATVLEIG</sequence>